<feature type="transmembrane region" description="Helical" evidence="6">
    <location>
        <begin position="403"/>
        <end position="424"/>
    </location>
</feature>
<keyword evidence="8" id="KW-1185">Reference proteome</keyword>
<dbReference type="GO" id="GO:0016020">
    <property type="term" value="C:membrane"/>
    <property type="evidence" value="ECO:0007669"/>
    <property type="project" value="UniProtKB-SubCell"/>
</dbReference>
<feature type="transmembrane region" description="Helical" evidence="6">
    <location>
        <begin position="436"/>
        <end position="461"/>
    </location>
</feature>
<proteinExistence type="predicted"/>
<dbReference type="AlphaFoldDB" id="A0A8J4F2E5"/>
<evidence type="ECO:0000256" key="5">
    <source>
        <dbReference type="SAM" id="MobiDB-lite"/>
    </source>
</evidence>
<evidence type="ECO:0000256" key="2">
    <source>
        <dbReference type="ARBA" id="ARBA00022692"/>
    </source>
</evidence>
<keyword evidence="4 6" id="KW-0472">Membrane</keyword>
<organism evidence="7 8">
    <name type="scientific">Volvox africanus</name>
    <dbReference type="NCBI Taxonomy" id="51714"/>
    <lineage>
        <taxon>Eukaryota</taxon>
        <taxon>Viridiplantae</taxon>
        <taxon>Chlorophyta</taxon>
        <taxon>core chlorophytes</taxon>
        <taxon>Chlorophyceae</taxon>
        <taxon>CS clade</taxon>
        <taxon>Chlamydomonadales</taxon>
        <taxon>Volvocaceae</taxon>
        <taxon>Volvox</taxon>
    </lineage>
</organism>
<dbReference type="GO" id="GO:0080162">
    <property type="term" value="P:endoplasmic reticulum to cytosol auxin transport"/>
    <property type="evidence" value="ECO:0007669"/>
    <property type="project" value="InterPro"/>
</dbReference>
<evidence type="ECO:0008006" key="9">
    <source>
        <dbReference type="Google" id="ProtNLM"/>
    </source>
</evidence>
<dbReference type="EMBL" id="BNCO01000025">
    <property type="protein sequence ID" value="GIL56863.1"/>
    <property type="molecule type" value="Genomic_DNA"/>
</dbReference>
<feature type="compositionally biased region" description="Low complexity" evidence="5">
    <location>
        <begin position="270"/>
        <end position="286"/>
    </location>
</feature>
<feature type="region of interest" description="Disordered" evidence="5">
    <location>
        <begin position="270"/>
        <end position="327"/>
    </location>
</feature>
<gene>
    <name evidence="7" type="ORF">Vafri_12158</name>
</gene>
<comment type="subcellular location">
    <subcellularLocation>
        <location evidence="1">Membrane</location>
        <topology evidence="1">Multi-pass membrane protein</topology>
    </subcellularLocation>
</comment>
<feature type="transmembrane region" description="Helical" evidence="6">
    <location>
        <begin position="97"/>
        <end position="119"/>
    </location>
</feature>
<feature type="transmembrane region" description="Helical" evidence="6">
    <location>
        <begin position="195"/>
        <end position="217"/>
    </location>
</feature>
<feature type="transmembrane region" description="Helical" evidence="6">
    <location>
        <begin position="131"/>
        <end position="155"/>
    </location>
</feature>
<feature type="transmembrane region" description="Helical" evidence="6">
    <location>
        <begin position="237"/>
        <end position="260"/>
    </location>
</feature>
<dbReference type="PANTHER" id="PTHR31419:SF1">
    <property type="entry name" value="PROTEIN PIN-LIKES 6"/>
    <property type="match status" value="1"/>
</dbReference>
<feature type="transmembrane region" description="Helical" evidence="6">
    <location>
        <begin position="362"/>
        <end position="383"/>
    </location>
</feature>
<protein>
    <recommendedName>
        <fullName evidence="9">Auxin efflux carrier</fullName>
    </recommendedName>
</protein>
<feature type="transmembrane region" description="Helical" evidence="6">
    <location>
        <begin position="161"/>
        <end position="183"/>
    </location>
</feature>
<dbReference type="InterPro" id="IPR004776">
    <property type="entry name" value="Mem_transp_PIN-like"/>
</dbReference>
<evidence type="ECO:0000256" key="3">
    <source>
        <dbReference type="ARBA" id="ARBA00022989"/>
    </source>
</evidence>
<feature type="non-terminal residue" evidence="7">
    <location>
        <position position="576"/>
    </location>
</feature>
<dbReference type="Proteomes" id="UP000747399">
    <property type="component" value="Unassembled WGS sequence"/>
</dbReference>
<reference evidence="7" key="1">
    <citation type="journal article" date="2021" name="Proc. Natl. Acad. Sci. U.S.A.">
        <title>Three genomes in the algal genus Volvox reveal the fate of a haploid sex-determining region after a transition to homothallism.</title>
        <authorList>
            <person name="Yamamoto K."/>
            <person name="Hamaji T."/>
            <person name="Kawai-Toyooka H."/>
            <person name="Matsuzaki R."/>
            <person name="Takahashi F."/>
            <person name="Nishimura Y."/>
            <person name="Kawachi M."/>
            <person name="Noguchi H."/>
            <person name="Minakuchi Y."/>
            <person name="Umen J.G."/>
            <person name="Toyoda A."/>
            <person name="Nozaki H."/>
        </authorList>
    </citation>
    <scope>NUCLEOTIDE SEQUENCE</scope>
    <source>
        <strain evidence="7">NIES-3780</strain>
    </source>
</reference>
<keyword evidence="2 6" id="KW-0812">Transmembrane</keyword>
<feature type="compositionally biased region" description="Polar residues" evidence="5">
    <location>
        <begin position="314"/>
        <end position="327"/>
    </location>
</feature>
<comment type="caution">
    <text evidence="7">The sequence shown here is derived from an EMBL/GenBank/DDBJ whole genome shotgun (WGS) entry which is preliminary data.</text>
</comment>
<sequence>EAYSDLPRIPLTANVAMPAGFDDCHRHAFPRPHSEPSMVTWRPGYIRAHLPLEISIIHQRKSLNTWRYGTLYKNVRLANPRTPNIAAAAASPSAVQLVSAAAVPVSKIALFCAVGAWSARRGLLTAESRRAISSLTLYIFTPCLLFSKLAVGVGLHEVARLWLLSANMVASHVVGLLLGLLAVKLARVPPRLRNQLVLSCGVGNVGNLPFVLLAGLAADPALPFAVALGPGLSRELAMRYVALSNLSAALIQFPLTYIFLQKPVKSAPELETTSSTSTPRSVSAPPKQVIGNDLRSSSSSSGNFEITPEGPHSEGTTDNVVASPTETAPATNYSIQSTSGMADTAATATAAALAGRPRWRSIAAGMLTPPTLFSLAAVVVASVDWLREALFSPGGCLRLLGELVDALGAVCIPLLLLVLGANLSRGPGVAAGRLPGGCIAAAVVTRLLLLPAVCGAALLGAWRAGLMPGVDPLAMLVMLVMHATPTAVLVHSMATIFGNTEDEVAAMLFWQYVACLLTLPLAIGLMLQLLGPAATSREAWLGAAGLPAPASITASAAAAAAATAAVVSMAGHTAGA</sequence>
<name>A0A8J4F2E5_9CHLO</name>
<evidence type="ECO:0000313" key="8">
    <source>
        <dbReference type="Proteomes" id="UP000747399"/>
    </source>
</evidence>
<dbReference type="PANTHER" id="PTHR31419">
    <property type="entry name" value="PROTEIN PIN-LIKES 2"/>
    <property type="match status" value="1"/>
</dbReference>
<evidence type="ECO:0000256" key="4">
    <source>
        <dbReference type="ARBA" id="ARBA00023136"/>
    </source>
</evidence>
<dbReference type="InterPro" id="IPR039305">
    <property type="entry name" value="PILS2/6"/>
</dbReference>
<evidence type="ECO:0000256" key="6">
    <source>
        <dbReference type="SAM" id="Phobius"/>
    </source>
</evidence>
<dbReference type="Pfam" id="PF03547">
    <property type="entry name" value="Mem_trans"/>
    <property type="match status" value="1"/>
</dbReference>
<evidence type="ECO:0000313" key="7">
    <source>
        <dbReference type="EMBL" id="GIL56863.1"/>
    </source>
</evidence>
<feature type="transmembrane region" description="Helical" evidence="6">
    <location>
        <begin position="473"/>
        <end position="497"/>
    </location>
</feature>
<keyword evidence="3 6" id="KW-1133">Transmembrane helix</keyword>
<feature type="transmembrane region" description="Helical" evidence="6">
    <location>
        <begin position="550"/>
        <end position="570"/>
    </location>
</feature>
<accession>A0A8J4F2E5</accession>
<evidence type="ECO:0000256" key="1">
    <source>
        <dbReference type="ARBA" id="ARBA00004141"/>
    </source>
</evidence>
<feature type="transmembrane region" description="Helical" evidence="6">
    <location>
        <begin position="509"/>
        <end position="530"/>
    </location>
</feature>